<gene>
    <name evidence="2" type="ORF">GALL_463540</name>
</gene>
<dbReference type="AlphaFoldDB" id="A0A1J5Q3I9"/>
<organism evidence="2">
    <name type="scientific">mine drainage metagenome</name>
    <dbReference type="NCBI Taxonomy" id="410659"/>
    <lineage>
        <taxon>unclassified sequences</taxon>
        <taxon>metagenomes</taxon>
        <taxon>ecological metagenomes</taxon>
    </lineage>
</organism>
<dbReference type="EMBL" id="MLJW01003454">
    <property type="protein sequence ID" value="OIQ72027.1"/>
    <property type="molecule type" value="Genomic_DNA"/>
</dbReference>
<evidence type="ECO:0000313" key="2">
    <source>
        <dbReference type="EMBL" id="OIQ72027.1"/>
    </source>
</evidence>
<accession>A0A1J5Q3I9</accession>
<feature type="region of interest" description="Disordered" evidence="1">
    <location>
        <begin position="1"/>
        <end position="22"/>
    </location>
</feature>
<reference evidence="2" key="1">
    <citation type="submission" date="2016-10" db="EMBL/GenBank/DDBJ databases">
        <title>Sequence of Gallionella enrichment culture.</title>
        <authorList>
            <person name="Poehlein A."/>
            <person name="Muehling M."/>
            <person name="Daniel R."/>
        </authorList>
    </citation>
    <scope>NUCLEOTIDE SEQUENCE</scope>
</reference>
<name>A0A1J5Q3I9_9ZZZZ</name>
<protein>
    <submittedName>
        <fullName evidence="2">Uncharacterized protein</fullName>
    </submittedName>
</protein>
<sequence length="129" mass="14200">MDRGKGFCGGQYDDGVPAGHRNPLRRRQLFDATRVHDNTKTVEALHIAVVHPVDAGCRNRLHDAAPVGGGDNQFVLWCDQQVAAGLAVMTSRNFVQKIGLAQVDHTGQGADHLALRIANRQRQTENRRI</sequence>
<evidence type="ECO:0000256" key="1">
    <source>
        <dbReference type="SAM" id="MobiDB-lite"/>
    </source>
</evidence>
<comment type="caution">
    <text evidence="2">The sequence shown here is derived from an EMBL/GenBank/DDBJ whole genome shotgun (WGS) entry which is preliminary data.</text>
</comment>
<proteinExistence type="predicted"/>